<feature type="compositionally biased region" description="Low complexity" evidence="1">
    <location>
        <begin position="54"/>
        <end position="74"/>
    </location>
</feature>
<feature type="region of interest" description="Disordered" evidence="1">
    <location>
        <begin position="54"/>
        <end position="97"/>
    </location>
</feature>
<evidence type="ECO:0000256" key="1">
    <source>
        <dbReference type="SAM" id="MobiDB-lite"/>
    </source>
</evidence>
<keyword evidence="3" id="KW-1185">Reference proteome</keyword>
<evidence type="ECO:0000313" key="3">
    <source>
        <dbReference type="Proteomes" id="UP001620626"/>
    </source>
</evidence>
<sequence length="242" mass="26262">MSEGVSSPPPFCVWGDICLVTAEDVQKARILSKILNNEALKMFKFGDEGFSSSTQCSSSTGGSGGLSANSNSNNQQHRHAYASSMQRATGKKHSTTAAPVRKMTANNNTEQQQHCHGVERVRNRHPNKIAQNPTDSLNGMAVCSMNDDVILTNWQNNNKTIRSLTGGVSDDDVLLLMVGGYGGDAFASSADIFLPPSPSAGDEHHHHNSPRLGMVTFPHLNVVRKWSSLGCFLTNEFSPYWV</sequence>
<proteinExistence type="predicted"/>
<reference evidence="2 3" key="1">
    <citation type="submission" date="2024-10" db="EMBL/GenBank/DDBJ databases">
        <authorList>
            <person name="Kim D."/>
        </authorList>
    </citation>
    <scope>NUCLEOTIDE SEQUENCE [LARGE SCALE GENOMIC DNA]</scope>
    <source>
        <strain evidence="2">BH-2024</strain>
    </source>
</reference>
<protein>
    <submittedName>
        <fullName evidence="2">Uncharacterized protein</fullName>
    </submittedName>
</protein>
<comment type="caution">
    <text evidence="2">The sequence shown here is derived from an EMBL/GenBank/DDBJ whole genome shotgun (WGS) entry which is preliminary data.</text>
</comment>
<dbReference type="AlphaFoldDB" id="A0ABD2LHK5"/>
<organism evidence="2 3">
    <name type="scientific">Heterodera trifolii</name>
    <dbReference type="NCBI Taxonomy" id="157864"/>
    <lineage>
        <taxon>Eukaryota</taxon>
        <taxon>Metazoa</taxon>
        <taxon>Ecdysozoa</taxon>
        <taxon>Nematoda</taxon>
        <taxon>Chromadorea</taxon>
        <taxon>Rhabditida</taxon>
        <taxon>Tylenchina</taxon>
        <taxon>Tylenchomorpha</taxon>
        <taxon>Tylenchoidea</taxon>
        <taxon>Heteroderidae</taxon>
        <taxon>Heteroderinae</taxon>
        <taxon>Heterodera</taxon>
    </lineage>
</organism>
<name>A0ABD2LHK5_9BILA</name>
<gene>
    <name evidence="2" type="ORF">niasHT_017421</name>
</gene>
<accession>A0ABD2LHK5</accession>
<dbReference type="EMBL" id="JBICBT010000410">
    <property type="protein sequence ID" value="KAL3114692.1"/>
    <property type="molecule type" value="Genomic_DNA"/>
</dbReference>
<dbReference type="Proteomes" id="UP001620626">
    <property type="component" value="Unassembled WGS sequence"/>
</dbReference>
<evidence type="ECO:0000313" key="2">
    <source>
        <dbReference type="EMBL" id="KAL3114692.1"/>
    </source>
</evidence>